<dbReference type="Pfam" id="PF06985">
    <property type="entry name" value="HET"/>
    <property type="match status" value="1"/>
</dbReference>
<keyword evidence="3" id="KW-1185">Reference proteome</keyword>
<evidence type="ECO:0000259" key="1">
    <source>
        <dbReference type="Pfam" id="PF06985"/>
    </source>
</evidence>
<gene>
    <name evidence="2" type="ORF">P154DRAFT_483144</name>
</gene>
<accession>A0A6A5WXG8</accession>
<protein>
    <submittedName>
        <fullName evidence="2">HET-domain-containing protein</fullName>
    </submittedName>
</protein>
<name>A0A6A5WXG8_9PLEO</name>
<dbReference type="InterPro" id="IPR010730">
    <property type="entry name" value="HET"/>
</dbReference>
<dbReference type="PANTHER" id="PTHR33112:SF16">
    <property type="entry name" value="HETEROKARYON INCOMPATIBILITY DOMAIN-CONTAINING PROTEIN"/>
    <property type="match status" value="1"/>
</dbReference>
<dbReference type="Proteomes" id="UP000799779">
    <property type="component" value="Unassembled WGS sequence"/>
</dbReference>
<evidence type="ECO:0000313" key="2">
    <source>
        <dbReference type="EMBL" id="KAF2005674.1"/>
    </source>
</evidence>
<reference evidence="2" key="1">
    <citation type="journal article" date="2020" name="Stud. Mycol.">
        <title>101 Dothideomycetes genomes: a test case for predicting lifestyles and emergence of pathogens.</title>
        <authorList>
            <person name="Haridas S."/>
            <person name="Albert R."/>
            <person name="Binder M."/>
            <person name="Bloem J."/>
            <person name="Labutti K."/>
            <person name="Salamov A."/>
            <person name="Andreopoulos B."/>
            <person name="Baker S."/>
            <person name="Barry K."/>
            <person name="Bills G."/>
            <person name="Bluhm B."/>
            <person name="Cannon C."/>
            <person name="Castanera R."/>
            <person name="Culley D."/>
            <person name="Daum C."/>
            <person name="Ezra D."/>
            <person name="Gonzalez J."/>
            <person name="Henrissat B."/>
            <person name="Kuo A."/>
            <person name="Liang C."/>
            <person name="Lipzen A."/>
            <person name="Lutzoni F."/>
            <person name="Magnuson J."/>
            <person name="Mondo S."/>
            <person name="Nolan M."/>
            <person name="Ohm R."/>
            <person name="Pangilinan J."/>
            <person name="Park H.-J."/>
            <person name="Ramirez L."/>
            <person name="Alfaro M."/>
            <person name="Sun H."/>
            <person name="Tritt A."/>
            <person name="Yoshinaga Y."/>
            <person name="Zwiers L.-H."/>
            <person name="Turgeon B."/>
            <person name="Goodwin S."/>
            <person name="Spatafora J."/>
            <person name="Crous P."/>
            <person name="Grigoriev I."/>
        </authorList>
    </citation>
    <scope>NUCLEOTIDE SEQUENCE</scope>
    <source>
        <strain evidence="2">CBS 123094</strain>
    </source>
</reference>
<dbReference type="AlphaFoldDB" id="A0A6A5WXG8"/>
<dbReference type="PANTHER" id="PTHR33112">
    <property type="entry name" value="DOMAIN PROTEIN, PUTATIVE-RELATED"/>
    <property type="match status" value="1"/>
</dbReference>
<dbReference type="EMBL" id="ML977562">
    <property type="protein sequence ID" value="KAF2005674.1"/>
    <property type="molecule type" value="Genomic_DNA"/>
</dbReference>
<organism evidence="2 3">
    <name type="scientific">Amniculicola lignicola CBS 123094</name>
    <dbReference type="NCBI Taxonomy" id="1392246"/>
    <lineage>
        <taxon>Eukaryota</taxon>
        <taxon>Fungi</taxon>
        <taxon>Dikarya</taxon>
        <taxon>Ascomycota</taxon>
        <taxon>Pezizomycotina</taxon>
        <taxon>Dothideomycetes</taxon>
        <taxon>Pleosporomycetidae</taxon>
        <taxon>Pleosporales</taxon>
        <taxon>Amniculicolaceae</taxon>
        <taxon>Amniculicola</taxon>
    </lineage>
</organism>
<sequence length="330" mass="37157">MIPRSIPPRTASRRTIDQAKQWLADCLENHAGCRLSSKGDAKLPTRLIHVSKTRTGLAAHLCHSIDLPADTTYLSLSHCWGTTKFMTTTKANMQDMLISVPIANLSQSFQDAFYILAELGFQYIWIDSLCIVQDDLEDWERESKKMGDVYLSAICNLSASGFENGVHGFLPNLRISDPTPPISTGPLSGRGWVLQEQVLASRTLHFGDEQLSWNCNATSVSETWPLGWRDERYSIDEFALMSKQSLYFVWQHLLNDYCSRAWTKASDRLPALAGIAAQIGRLLGDDDEYLFGLWSGDLMDSLIFFFPTEAPKDLIVLPDWNRAPSWSWAS</sequence>
<dbReference type="OrthoDB" id="2958217at2759"/>
<feature type="non-terminal residue" evidence="2">
    <location>
        <position position="330"/>
    </location>
</feature>
<feature type="domain" description="Heterokaryon incompatibility" evidence="1">
    <location>
        <begin position="73"/>
        <end position="165"/>
    </location>
</feature>
<evidence type="ECO:0000313" key="3">
    <source>
        <dbReference type="Proteomes" id="UP000799779"/>
    </source>
</evidence>
<proteinExistence type="predicted"/>